<evidence type="ECO:0000313" key="1">
    <source>
        <dbReference type="EMBL" id="SIR25087.1"/>
    </source>
</evidence>
<organism evidence="2 4">
    <name type="scientific">Chryseobacterium indoltheticum</name>
    <dbReference type="NCBI Taxonomy" id="254"/>
    <lineage>
        <taxon>Bacteria</taxon>
        <taxon>Pseudomonadati</taxon>
        <taxon>Bacteroidota</taxon>
        <taxon>Flavobacteriia</taxon>
        <taxon>Flavobacteriales</taxon>
        <taxon>Weeksellaceae</taxon>
        <taxon>Chryseobacterium group</taxon>
        <taxon>Chryseobacterium</taxon>
    </lineage>
</organism>
<reference evidence="1 3" key="1">
    <citation type="submission" date="2017-01" db="EMBL/GenBank/DDBJ databases">
        <authorList>
            <person name="Varghese N."/>
            <person name="Submissions S."/>
        </authorList>
    </citation>
    <scope>NUCLEOTIDE SEQUENCE [LARGE SCALE GENOMIC DNA]</scope>
    <source>
        <strain evidence="1 3">ATCC 27950</strain>
    </source>
</reference>
<dbReference type="Proteomes" id="UP000185725">
    <property type="component" value="Unassembled WGS sequence"/>
</dbReference>
<evidence type="ECO:0000313" key="3">
    <source>
        <dbReference type="Proteomes" id="UP000185725"/>
    </source>
</evidence>
<dbReference type="GeneID" id="303673465"/>
<sequence>MINSTIKPKRGQCLDCPPGTENYLTAKRCEHHYKIHRALVNAEKNKDKLQKPKKAIPKVSAKRKIENPQYTIKRLQFLAQPENLRCFIEGCNKRADTVEHTMGRKGFADQWARDNNISLYLDVRFWKPCCNDHNLELERNPELSQKYQLSKISGNAKIQKENQHR</sequence>
<reference evidence="2 4" key="2">
    <citation type="submission" date="2018-06" db="EMBL/GenBank/DDBJ databases">
        <authorList>
            <consortium name="Pathogen Informatics"/>
            <person name="Doyle S."/>
        </authorList>
    </citation>
    <scope>NUCLEOTIDE SEQUENCE [LARGE SCALE GENOMIC DNA]</scope>
    <source>
        <strain evidence="2 4">NCTC13560</strain>
    </source>
</reference>
<dbReference type="EMBL" id="UFVS01000001">
    <property type="protein sequence ID" value="SUX43455.1"/>
    <property type="molecule type" value="Genomic_DNA"/>
</dbReference>
<dbReference type="AlphaFoldDB" id="A0A381FA92"/>
<keyword evidence="3" id="KW-1185">Reference proteome</keyword>
<proteinExistence type="predicted"/>
<name>A0A381FA92_9FLAO</name>
<protein>
    <submittedName>
        <fullName evidence="2">Uncharacterized protein</fullName>
    </submittedName>
</protein>
<evidence type="ECO:0000313" key="4">
    <source>
        <dbReference type="Proteomes" id="UP000255231"/>
    </source>
</evidence>
<evidence type="ECO:0000313" key="2">
    <source>
        <dbReference type="EMBL" id="SUX43455.1"/>
    </source>
</evidence>
<dbReference type="Proteomes" id="UP000255231">
    <property type="component" value="Unassembled WGS sequence"/>
</dbReference>
<dbReference type="RefSeq" id="WP_228421463.1">
    <property type="nucleotide sequence ID" value="NZ_CP033929.1"/>
</dbReference>
<gene>
    <name evidence="2" type="ORF">NCTC13560_02029</name>
    <name evidence="1" type="ORF">SAMN05421682_115122</name>
</gene>
<accession>A0A381FA92</accession>
<dbReference type="EMBL" id="FTMF01000015">
    <property type="protein sequence ID" value="SIR25087.1"/>
    <property type="molecule type" value="Genomic_DNA"/>
</dbReference>